<evidence type="ECO:0000256" key="2">
    <source>
        <dbReference type="ARBA" id="ARBA00022679"/>
    </source>
</evidence>
<keyword evidence="1" id="KW-0328">Glycosyltransferase</keyword>
<sequence length="337" mass="36097">MPGRILERHVGGNTTYARALAHGLRARGTAVESMRFHGSAPMTMLSETVQGLRRTDAVLHYVADTGPLLRTRTPSVVTVHGIASRWIDGVRSGAQETIWRTRVARAVASTDAVVTVSASSAEDIAEVFGVDLATIHVVPHGIDADAFAEPVSLSDDVRGRIPDEYLLYVGNIEPRKNLVALVEAMSRPDVRALGLPLVIAGKPAWNFEASMDAIAKSPDVIHLGFVSDDDRRALMQRTSLFVFPSLYEGFGFPVLEAMAAGAPVLASNRGALRDIAGPAGVLENIDADAIADGVVRAVEDSEWRAGVPARGRLWASSFTWDVSVDAHLRVYEKAAAS</sequence>
<evidence type="ECO:0000313" key="6">
    <source>
        <dbReference type="Proteomes" id="UP000077519"/>
    </source>
</evidence>
<dbReference type="Gene3D" id="3.40.50.2000">
    <property type="entry name" value="Glycogen Phosphorylase B"/>
    <property type="match status" value="2"/>
</dbReference>
<name>A0A177YHH2_9NOCA</name>
<dbReference type="EMBL" id="LVHI01000012">
    <property type="protein sequence ID" value="OAK54992.1"/>
    <property type="molecule type" value="Genomic_DNA"/>
</dbReference>
<gene>
    <name evidence="5" type="ORF">A3K89_05445</name>
</gene>
<dbReference type="PANTHER" id="PTHR46401">
    <property type="entry name" value="GLYCOSYLTRANSFERASE WBBK-RELATED"/>
    <property type="match status" value="1"/>
</dbReference>
<reference evidence="5 6" key="1">
    <citation type="submission" date="2016-03" db="EMBL/GenBank/DDBJ databases">
        <title>Genome sequence of Rhodococcus kyotonensis KB10.</title>
        <authorList>
            <person name="Jeong H."/>
            <person name="Hong C.E."/>
            <person name="Jo S.H."/>
            <person name="Park J.M."/>
        </authorList>
    </citation>
    <scope>NUCLEOTIDE SEQUENCE [LARGE SCALE GENOMIC DNA]</scope>
    <source>
        <strain evidence="5 6">KB10</strain>
    </source>
</reference>
<dbReference type="GO" id="GO:0009103">
    <property type="term" value="P:lipopolysaccharide biosynthetic process"/>
    <property type="evidence" value="ECO:0007669"/>
    <property type="project" value="TreeGrafter"/>
</dbReference>
<dbReference type="InterPro" id="IPR001296">
    <property type="entry name" value="Glyco_trans_1"/>
</dbReference>
<dbReference type="AlphaFoldDB" id="A0A177YHH2"/>
<dbReference type="GO" id="GO:0016757">
    <property type="term" value="F:glycosyltransferase activity"/>
    <property type="evidence" value="ECO:0007669"/>
    <property type="project" value="UniProtKB-KW"/>
</dbReference>
<dbReference type="Pfam" id="PF00534">
    <property type="entry name" value="Glycos_transf_1"/>
    <property type="match status" value="1"/>
</dbReference>
<comment type="caution">
    <text evidence="5">The sequence shown here is derived from an EMBL/GenBank/DDBJ whole genome shotgun (WGS) entry which is preliminary data.</text>
</comment>
<dbReference type="PANTHER" id="PTHR46401:SF2">
    <property type="entry name" value="GLYCOSYLTRANSFERASE WBBK-RELATED"/>
    <property type="match status" value="1"/>
</dbReference>
<protein>
    <submittedName>
        <fullName evidence="5">Glycosyl transferase family 1</fullName>
    </submittedName>
</protein>
<dbReference type="Proteomes" id="UP000077519">
    <property type="component" value="Unassembled WGS sequence"/>
</dbReference>
<dbReference type="Pfam" id="PF13439">
    <property type="entry name" value="Glyco_transf_4"/>
    <property type="match status" value="1"/>
</dbReference>
<organism evidence="5 6">
    <name type="scientific">Rhodococcoides kyotonense</name>
    <dbReference type="NCBI Taxonomy" id="398843"/>
    <lineage>
        <taxon>Bacteria</taxon>
        <taxon>Bacillati</taxon>
        <taxon>Actinomycetota</taxon>
        <taxon>Actinomycetes</taxon>
        <taxon>Mycobacteriales</taxon>
        <taxon>Nocardiaceae</taxon>
        <taxon>Rhodococcoides</taxon>
    </lineage>
</organism>
<evidence type="ECO:0000259" key="3">
    <source>
        <dbReference type="Pfam" id="PF00534"/>
    </source>
</evidence>
<proteinExistence type="predicted"/>
<evidence type="ECO:0000259" key="4">
    <source>
        <dbReference type="Pfam" id="PF13439"/>
    </source>
</evidence>
<evidence type="ECO:0000313" key="5">
    <source>
        <dbReference type="EMBL" id="OAK54992.1"/>
    </source>
</evidence>
<accession>A0A177YHH2</accession>
<keyword evidence="6" id="KW-1185">Reference proteome</keyword>
<dbReference type="CDD" id="cd03809">
    <property type="entry name" value="GT4_MtfB-like"/>
    <property type="match status" value="1"/>
</dbReference>
<dbReference type="InterPro" id="IPR028098">
    <property type="entry name" value="Glyco_trans_4-like_N"/>
</dbReference>
<feature type="domain" description="Glycosyltransferase subfamily 4-like N-terminal" evidence="4">
    <location>
        <begin position="68"/>
        <end position="145"/>
    </location>
</feature>
<keyword evidence="2 5" id="KW-0808">Transferase</keyword>
<dbReference type="SUPFAM" id="SSF53756">
    <property type="entry name" value="UDP-Glycosyltransferase/glycogen phosphorylase"/>
    <property type="match status" value="1"/>
</dbReference>
<evidence type="ECO:0000256" key="1">
    <source>
        <dbReference type="ARBA" id="ARBA00022676"/>
    </source>
</evidence>
<feature type="domain" description="Glycosyl transferase family 1" evidence="3">
    <location>
        <begin position="163"/>
        <end position="305"/>
    </location>
</feature>